<evidence type="ECO:0000256" key="4">
    <source>
        <dbReference type="ARBA" id="ARBA00023136"/>
    </source>
</evidence>
<evidence type="ECO:0000256" key="1">
    <source>
        <dbReference type="ARBA" id="ARBA00004141"/>
    </source>
</evidence>
<evidence type="ECO:0000313" key="7">
    <source>
        <dbReference type="Proteomes" id="UP000245474"/>
    </source>
</evidence>
<keyword evidence="2 5" id="KW-0812">Transmembrane</keyword>
<feature type="transmembrane region" description="Helical" evidence="5">
    <location>
        <begin position="72"/>
        <end position="89"/>
    </location>
</feature>
<comment type="subcellular location">
    <subcellularLocation>
        <location evidence="1">Membrane</location>
        <topology evidence="1">Multi-pass membrane protein</topology>
    </subcellularLocation>
</comment>
<dbReference type="RefSeq" id="WP_109676502.1">
    <property type="nucleotide sequence ID" value="NZ_CP086615.1"/>
</dbReference>
<feature type="transmembrane region" description="Helical" evidence="5">
    <location>
        <begin position="157"/>
        <end position="177"/>
    </location>
</feature>
<organism evidence="6 7">
    <name type="scientific">Sediminicurvatus halobius</name>
    <dbReference type="NCBI Taxonomy" id="2182432"/>
    <lineage>
        <taxon>Bacteria</taxon>
        <taxon>Pseudomonadati</taxon>
        <taxon>Pseudomonadota</taxon>
        <taxon>Gammaproteobacteria</taxon>
        <taxon>Chromatiales</taxon>
        <taxon>Ectothiorhodospiraceae</taxon>
        <taxon>Sediminicurvatus</taxon>
    </lineage>
</organism>
<dbReference type="Pfam" id="PF04172">
    <property type="entry name" value="LrgB"/>
    <property type="match status" value="1"/>
</dbReference>
<comment type="caution">
    <text evidence="6">The sequence shown here is derived from an EMBL/GenBank/DDBJ whole genome shotgun (WGS) entry which is preliminary data.</text>
</comment>
<dbReference type="InterPro" id="IPR007300">
    <property type="entry name" value="CidB/LrgB"/>
</dbReference>
<sequence>MSELFRVWVYLAEQPLLWLTVTVLAYWAAHRLYLAAGEFPLLNPVLVAVAALVALLLSTGTRYQTYFDGAQFVHFLLGPATVALAVPLYRQAHHLRRLWLPLGLALLAGSATAVGSALAIGWLLGLPPAMLVSLLPKSVTTPIAMGIAEQVGGLPSLTAVLVILTGITGAVIGVPLLRALGERDPATKGFAVGVAAHGIGTARAFQHSEAAGAFAGLGMGLNGALTALLVPLAVWLFGL</sequence>
<name>A0A2U2N753_9GAMM</name>
<gene>
    <name evidence="6" type="ORF">DEM34_04030</name>
</gene>
<evidence type="ECO:0000313" key="6">
    <source>
        <dbReference type="EMBL" id="PWG64970.1"/>
    </source>
</evidence>
<feature type="transmembrane region" description="Helical" evidence="5">
    <location>
        <begin position="16"/>
        <end position="34"/>
    </location>
</feature>
<keyword evidence="4 5" id="KW-0472">Membrane</keyword>
<feature type="transmembrane region" description="Helical" evidence="5">
    <location>
        <begin position="98"/>
        <end position="124"/>
    </location>
</feature>
<keyword evidence="7" id="KW-1185">Reference proteome</keyword>
<evidence type="ECO:0000256" key="2">
    <source>
        <dbReference type="ARBA" id="ARBA00022692"/>
    </source>
</evidence>
<protein>
    <recommendedName>
        <fullName evidence="8">LrgB family protein</fullName>
    </recommendedName>
</protein>
<dbReference type="PANTHER" id="PTHR30249">
    <property type="entry name" value="PUTATIVE SEROTONIN TRANSPORTER"/>
    <property type="match status" value="1"/>
</dbReference>
<evidence type="ECO:0000256" key="3">
    <source>
        <dbReference type="ARBA" id="ARBA00022989"/>
    </source>
</evidence>
<evidence type="ECO:0008006" key="8">
    <source>
        <dbReference type="Google" id="ProtNLM"/>
    </source>
</evidence>
<dbReference type="OrthoDB" id="9811701at2"/>
<keyword evidence="3 5" id="KW-1133">Transmembrane helix</keyword>
<accession>A0A2U2N753</accession>
<dbReference type="AlphaFoldDB" id="A0A2U2N753"/>
<evidence type="ECO:0000256" key="5">
    <source>
        <dbReference type="SAM" id="Phobius"/>
    </source>
</evidence>
<reference evidence="6 7" key="1">
    <citation type="submission" date="2018-05" db="EMBL/GenBank/DDBJ databases">
        <title>Spiribacter halobius sp. nov., a moderately halophilic bacterium isolated from marine solar saltern.</title>
        <authorList>
            <person name="Zheng W.-S."/>
            <person name="Lu D.-C."/>
            <person name="Du Z.-J."/>
        </authorList>
    </citation>
    <scope>NUCLEOTIDE SEQUENCE [LARGE SCALE GENOMIC DNA]</scope>
    <source>
        <strain evidence="6 7">E85</strain>
    </source>
</reference>
<dbReference type="GO" id="GO:0016020">
    <property type="term" value="C:membrane"/>
    <property type="evidence" value="ECO:0007669"/>
    <property type="project" value="UniProtKB-SubCell"/>
</dbReference>
<feature type="transmembrane region" description="Helical" evidence="5">
    <location>
        <begin position="211"/>
        <end position="237"/>
    </location>
</feature>
<feature type="transmembrane region" description="Helical" evidence="5">
    <location>
        <begin position="41"/>
        <end position="60"/>
    </location>
</feature>
<proteinExistence type="predicted"/>
<dbReference type="Proteomes" id="UP000245474">
    <property type="component" value="Unassembled WGS sequence"/>
</dbReference>
<dbReference type="PANTHER" id="PTHR30249:SF0">
    <property type="entry name" value="PLASTIDAL GLYCOLATE_GLYCERATE TRANSLOCATOR 1, CHLOROPLASTIC"/>
    <property type="match status" value="1"/>
</dbReference>
<dbReference type="EMBL" id="QFFI01000004">
    <property type="protein sequence ID" value="PWG64970.1"/>
    <property type="molecule type" value="Genomic_DNA"/>
</dbReference>